<keyword evidence="3 6" id="KW-0812">Transmembrane</keyword>
<evidence type="ECO:0000256" key="3">
    <source>
        <dbReference type="ARBA" id="ARBA00022692"/>
    </source>
</evidence>
<keyword evidence="2" id="KW-1003">Cell membrane</keyword>
<evidence type="ECO:0000256" key="5">
    <source>
        <dbReference type="ARBA" id="ARBA00023136"/>
    </source>
</evidence>
<gene>
    <name evidence="8" type="ORF">UFOPK1650_00028</name>
</gene>
<evidence type="ECO:0000256" key="4">
    <source>
        <dbReference type="ARBA" id="ARBA00022989"/>
    </source>
</evidence>
<dbReference type="Pfam" id="PF13190">
    <property type="entry name" value="PDGLE"/>
    <property type="match status" value="1"/>
</dbReference>
<feature type="transmembrane region" description="Helical" evidence="6">
    <location>
        <begin position="71"/>
        <end position="92"/>
    </location>
</feature>
<evidence type="ECO:0000259" key="7">
    <source>
        <dbReference type="Pfam" id="PF13190"/>
    </source>
</evidence>
<dbReference type="GO" id="GO:0005886">
    <property type="term" value="C:plasma membrane"/>
    <property type="evidence" value="ECO:0007669"/>
    <property type="project" value="UniProtKB-SubCell"/>
</dbReference>
<comment type="subcellular location">
    <subcellularLocation>
        <location evidence="1">Cell membrane</location>
    </subcellularLocation>
</comment>
<reference evidence="8" key="1">
    <citation type="submission" date="2020-05" db="EMBL/GenBank/DDBJ databases">
        <authorList>
            <person name="Chiriac C."/>
            <person name="Salcher M."/>
            <person name="Ghai R."/>
            <person name="Kavagutti S V."/>
        </authorList>
    </citation>
    <scope>NUCLEOTIDE SEQUENCE</scope>
</reference>
<evidence type="ECO:0000256" key="1">
    <source>
        <dbReference type="ARBA" id="ARBA00004236"/>
    </source>
</evidence>
<name>A0A6J6D5G4_9ZZZZ</name>
<feature type="transmembrane region" description="Helical" evidence="6">
    <location>
        <begin position="9"/>
        <end position="28"/>
    </location>
</feature>
<organism evidence="8">
    <name type="scientific">freshwater metagenome</name>
    <dbReference type="NCBI Taxonomy" id="449393"/>
    <lineage>
        <taxon>unclassified sequences</taxon>
        <taxon>metagenomes</taxon>
        <taxon>ecological metagenomes</taxon>
    </lineage>
</organism>
<keyword evidence="4 6" id="KW-1133">Transmembrane helix</keyword>
<feature type="domain" description="PDGLE" evidence="7">
    <location>
        <begin position="8"/>
        <end position="96"/>
    </location>
</feature>
<dbReference type="InterPro" id="IPR025937">
    <property type="entry name" value="PDGLE_dom"/>
</dbReference>
<sequence length="100" mass="10548">MKEFLQNKFLRAGLLVSLAIAGVLSYYASSQPDGLEKVAEDKGFLDTAKDSVNAGTPLADYGITGLENERLSVGLSGIIGVIVTLIVAFAIFKTLAKKGK</sequence>
<proteinExistence type="predicted"/>
<evidence type="ECO:0000256" key="6">
    <source>
        <dbReference type="SAM" id="Phobius"/>
    </source>
</evidence>
<dbReference type="AlphaFoldDB" id="A0A6J6D5G4"/>
<dbReference type="EMBL" id="CAEZTJ010000002">
    <property type="protein sequence ID" value="CAB4559042.1"/>
    <property type="molecule type" value="Genomic_DNA"/>
</dbReference>
<keyword evidence="5 6" id="KW-0472">Membrane</keyword>
<evidence type="ECO:0000256" key="2">
    <source>
        <dbReference type="ARBA" id="ARBA00022475"/>
    </source>
</evidence>
<evidence type="ECO:0000313" key="8">
    <source>
        <dbReference type="EMBL" id="CAB4559042.1"/>
    </source>
</evidence>
<protein>
    <submittedName>
        <fullName evidence="8">Unannotated protein</fullName>
    </submittedName>
</protein>
<accession>A0A6J6D5G4</accession>